<dbReference type="InterPro" id="IPR036047">
    <property type="entry name" value="F-box-like_dom_sf"/>
</dbReference>
<name>A0A6A6RQT9_9PLEO</name>
<dbReference type="Pfam" id="PF00646">
    <property type="entry name" value="F-box"/>
    <property type="match status" value="1"/>
</dbReference>
<dbReference type="SUPFAM" id="SSF81383">
    <property type="entry name" value="F-box domain"/>
    <property type="match status" value="1"/>
</dbReference>
<feature type="domain" description="F-box" evidence="1">
    <location>
        <begin position="1"/>
        <end position="48"/>
    </location>
</feature>
<evidence type="ECO:0000313" key="2">
    <source>
        <dbReference type="EMBL" id="KAF2636981.1"/>
    </source>
</evidence>
<sequence>MSPFLRLPPELLEEIYHYLGSIDDVHHFGRTCKSTLHVIQRQTVYTEIMRSIIGTSSQHRFDVSLSRMLDLHRDIVRRYTQVLDRPVRATQPQVNPHGGVIFNDIEHQLVTAVTNTCPHGPCRLCLPDTRVHEILARYQGLRLLEDQWLRRQLRDIDVVSVDCSKDNSEFIRLYQIVLGREEDFRDGNFAPRSSDEAETCTGFNADQRGRFHCAIVSLWLLNEIRWVLTQFRYPSPTFTLQIRMLEVCKRFITEDSAIPIVEELDRFAVFRFMYQHLLPVHGSFLADRCSSKLPLTFPSDLEKHSLYCARFLQVFLLAGQTYMQPPDIIDLLVRSRTSRKPPYPLLILPHTTDLYRIPASAFRCPTGLDYTSPDPARIMDKRLLMRNSINHLNIIGRASIKQSEMYPNSHWFTRANGTDLFDIVDDMSTWLREKALVRFDMHSKRLAARDWTKIKGIKTVFAYEWERVWWRIWWWANSEDKAVAKMERWRIVDTGVP</sequence>
<keyword evidence="3" id="KW-1185">Reference proteome</keyword>
<dbReference type="PROSITE" id="PS50181">
    <property type="entry name" value="FBOX"/>
    <property type="match status" value="1"/>
</dbReference>
<dbReference type="Proteomes" id="UP000799753">
    <property type="component" value="Unassembled WGS sequence"/>
</dbReference>
<evidence type="ECO:0000313" key="3">
    <source>
        <dbReference type="Proteomes" id="UP000799753"/>
    </source>
</evidence>
<evidence type="ECO:0000259" key="1">
    <source>
        <dbReference type="PROSITE" id="PS50181"/>
    </source>
</evidence>
<gene>
    <name evidence="2" type="ORF">P280DRAFT_472500</name>
</gene>
<dbReference type="AlphaFoldDB" id="A0A6A6RQT9"/>
<dbReference type="OrthoDB" id="5384804at2759"/>
<accession>A0A6A6RQT9</accession>
<reference evidence="2" key="1">
    <citation type="journal article" date="2020" name="Stud. Mycol.">
        <title>101 Dothideomycetes genomes: a test case for predicting lifestyles and emergence of pathogens.</title>
        <authorList>
            <person name="Haridas S."/>
            <person name="Albert R."/>
            <person name="Binder M."/>
            <person name="Bloem J."/>
            <person name="Labutti K."/>
            <person name="Salamov A."/>
            <person name="Andreopoulos B."/>
            <person name="Baker S."/>
            <person name="Barry K."/>
            <person name="Bills G."/>
            <person name="Bluhm B."/>
            <person name="Cannon C."/>
            <person name="Castanera R."/>
            <person name="Culley D."/>
            <person name="Daum C."/>
            <person name="Ezra D."/>
            <person name="Gonzalez J."/>
            <person name="Henrissat B."/>
            <person name="Kuo A."/>
            <person name="Liang C."/>
            <person name="Lipzen A."/>
            <person name="Lutzoni F."/>
            <person name="Magnuson J."/>
            <person name="Mondo S."/>
            <person name="Nolan M."/>
            <person name="Ohm R."/>
            <person name="Pangilinan J."/>
            <person name="Park H.-J."/>
            <person name="Ramirez L."/>
            <person name="Alfaro M."/>
            <person name="Sun H."/>
            <person name="Tritt A."/>
            <person name="Yoshinaga Y."/>
            <person name="Zwiers L.-H."/>
            <person name="Turgeon B."/>
            <person name="Goodwin S."/>
            <person name="Spatafora J."/>
            <person name="Crous P."/>
            <person name="Grigoriev I."/>
        </authorList>
    </citation>
    <scope>NUCLEOTIDE SEQUENCE</scope>
    <source>
        <strain evidence="2">CBS 473.64</strain>
    </source>
</reference>
<dbReference type="EMBL" id="MU006795">
    <property type="protein sequence ID" value="KAF2636981.1"/>
    <property type="molecule type" value="Genomic_DNA"/>
</dbReference>
<organism evidence="2 3">
    <name type="scientific">Massarina eburnea CBS 473.64</name>
    <dbReference type="NCBI Taxonomy" id="1395130"/>
    <lineage>
        <taxon>Eukaryota</taxon>
        <taxon>Fungi</taxon>
        <taxon>Dikarya</taxon>
        <taxon>Ascomycota</taxon>
        <taxon>Pezizomycotina</taxon>
        <taxon>Dothideomycetes</taxon>
        <taxon>Pleosporomycetidae</taxon>
        <taxon>Pleosporales</taxon>
        <taxon>Massarineae</taxon>
        <taxon>Massarinaceae</taxon>
        <taxon>Massarina</taxon>
    </lineage>
</organism>
<proteinExistence type="predicted"/>
<dbReference type="CDD" id="cd09917">
    <property type="entry name" value="F-box_SF"/>
    <property type="match status" value="1"/>
</dbReference>
<dbReference type="InterPro" id="IPR001810">
    <property type="entry name" value="F-box_dom"/>
</dbReference>
<protein>
    <recommendedName>
        <fullName evidence="1">F-box domain-containing protein</fullName>
    </recommendedName>
</protein>